<dbReference type="EMBL" id="JACIJH010000001">
    <property type="protein sequence ID" value="MBB5705421.1"/>
    <property type="molecule type" value="Genomic_DNA"/>
</dbReference>
<reference evidence="2 3" key="1">
    <citation type="submission" date="2020-08" db="EMBL/GenBank/DDBJ databases">
        <title>Genomic Encyclopedia of Type Strains, Phase IV (KMG-IV): sequencing the most valuable type-strain genomes for metagenomic binning, comparative biology and taxonomic classification.</title>
        <authorList>
            <person name="Goeker M."/>
        </authorList>
    </citation>
    <scope>NUCLEOTIDE SEQUENCE [LARGE SCALE GENOMIC DNA]</scope>
    <source>
        <strain evidence="2 3">DSM 27163</strain>
    </source>
</reference>
<feature type="region of interest" description="Disordered" evidence="1">
    <location>
        <begin position="1"/>
        <end position="51"/>
    </location>
</feature>
<keyword evidence="3" id="KW-1185">Reference proteome</keyword>
<dbReference type="AlphaFoldDB" id="A0A7W9ER22"/>
<comment type="caution">
    <text evidence="2">The sequence shown here is derived from an EMBL/GenBank/DDBJ whole genome shotgun (WGS) entry which is preliminary data.</text>
</comment>
<accession>A0A7W9ER22</accession>
<evidence type="ECO:0000313" key="2">
    <source>
        <dbReference type="EMBL" id="MBB5705421.1"/>
    </source>
</evidence>
<evidence type="ECO:0000256" key="1">
    <source>
        <dbReference type="SAM" id="MobiDB-lite"/>
    </source>
</evidence>
<gene>
    <name evidence="2" type="ORF">FHR21_000746</name>
</gene>
<organism evidence="2 3">
    <name type="scientific">Sphingopyxis panaciterrulae</name>
    <dbReference type="NCBI Taxonomy" id="462372"/>
    <lineage>
        <taxon>Bacteria</taxon>
        <taxon>Pseudomonadati</taxon>
        <taxon>Pseudomonadota</taxon>
        <taxon>Alphaproteobacteria</taxon>
        <taxon>Sphingomonadales</taxon>
        <taxon>Sphingomonadaceae</taxon>
        <taxon>Sphingopyxis</taxon>
    </lineage>
</organism>
<name>A0A7W9ER22_9SPHN</name>
<proteinExistence type="predicted"/>
<sequence length="51" mass="5273">MIGGAALSARAIAGPAHRDLPSSWGGPDPMLARTAARPPGERATRQVVRKP</sequence>
<protein>
    <submittedName>
        <fullName evidence="2">Uncharacterized protein</fullName>
    </submittedName>
</protein>
<evidence type="ECO:0000313" key="3">
    <source>
        <dbReference type="Proteomes" id="UP000537161"/>
    </source>
</evidence>
<dbReference type="RefSeq" id="WP_184095378.1">
    <property type="nucleotide sequence ID" value="NZ_JACIJH010000001.1"/>
</dbReference>
<dbReference type="Proteomes" id="UP000537161">
    <property type="component" value="Unassembled WGS sequence"/>
</dbReference>